<dbReference type="EMBL" id="FO203431">
    <property type="protein sequence ID" value="CCH89698.1"/>
    <property type="molecule type" value="Genomic_DNA"/>
</dbReference>
<dbReference type="AlphaFoldDB" id="I4F235"/>
<name>I4F235_MODI5</name>
<dbReference type="Proteomes" id="UP000006461">
    <property type="component" value="Chromosome"/>
</dbReference>
<proteinExistence type="predicted"/>
<gene>
    <name evidence="1" type="ordered locus">MODMU_4302</name>
</gene>
<reference evidence="1 2" key="1">
    <citation type="journal article" date="2012" name="J. Bacteriol.">
        <title>Genome Sequence of Radiation-Resistant Modestobacter marinus Strain BC501, a Representative Actinobacterium That Thrives on Calcareous Stone Surfaces.</title>
        <authorList>
            <person name="Normand P."/>
            <person name="Gury J."/>
            <person name="Pujic P."/>
            <person name="Chouaia B."/>
            <person name="Crotti E."/>
            <person name="Brusetti L."/>
            <person name="Daffonchio D."/>
            <person name="Vacherie B."/>
            <person name="Barbe V."/>
            <person name="Medigue C."/>
            <person name="Calteau A."/>
            <person name="Ghodhbane-Gtari F."/>
            <person name="Essoussi I."/>
            <person name="Nouioui I."/>
            <person name="Abbassi-Ghozzi I."/>
            <person name="Gtari M."/>
        </authorList>
    </citation>
    <scope>NUCLEOTIDE SEQUENCE [LARGE SCALE GENOMIC DNA]</scope>
    <source>
        <strain evidence="2">BC 501</strain>
    </source>
</reference>
<evidence type="ECO:0000313" key="2">
    <source>
        <dbReference type="Proteomes" id="UP000006461"/>
    </source>
</evidence>
<dbReference type="HOGENOM" id="CLU_1852955_0_0_11"/>
<dbReference type="STRING" id="477641.MODMU_4302"/>
<accession>I4F235</accession>
<dbReference type="OrthoDB" id="5198755at2"/>
<sequence>MTSTATAPRHTHRDLDDDDLETTTQIFVGKLRASARRFASAAGAESAIVREAVPPARHRRARCRVVLLYPAGQEADVTFLGPASTIAGKEITMSQFDTAIEQWLSAGQERSRRWLVPDEEAAGGVAIDVPAWLDQRSA</sequence>
<protein>
    <submittedName>
        <fullName evidence="1">Uncharacterized protein</fullName>
    </submittedName>
</protein>
<evidence type="ECO:0000313" key="1">
    <source>
        <dbReference type="EMBL" id="CCH89698.1"/>
    </source>
</evidence>
<organism evidence="1 2">
    <name type="scientific">Modestobacter italicus (strain DSM 44449 / CECT 9708 / BC 501)</name>
    <dbReference type="NCBI Taxonomy" id="2732864"/>
    <lineage>
        <taxon>Bacteria</taxon>
        <taxon>Bacillati</taxon>
        <taxon>Actinomycetota</taxon>
        <taxon>Actinomycetes</taxon>
        <taxon>Geodermatophilales</taxon>
        <taxon>Geodermatophilaceae</taxon>
        <taxon>Modestobacter</taxon>
    </lineage>
</organism>
<keyword evidence="2" id="KW-1185">Reference proteome</keyword>
<dbReference type="OMA" id="AWLSCEL"/>
<dbReference type="KEGG" id="mmar:MODMU_4302"/>